<dbReference type="EMBL" id="FNPG01000018">
    <property type="protein sequence ID" value="SDY45716.1"/>
    <property type="molecule type" value="Genomic_DNA"/>
</dbReference>
<evidence type="ECO:0000313" key="3">
    <source>
        <dbReference type="EMBL" id="SDY45716.1"/>
    </source>
</evidence>
<gene>
    <name evidence="3" type="ORF">SAMN02910414_01605</name>
</gene>
<proteinExistence type="inferred from homology"/>
<dbReference type="Pfam" id="PF02195">
    <property type="entry name" value="ParB_N"/>
    <property type="match status" value="1"/>
</dbReference>
<dbReference type="OrthoDB" id="9771505at2"/>
<dbReference type="PANTHER" id="PTHR33375:SF1">
    <property type="entry name" value="CHROMOSOME-PARTITIONING PROTEIN PARB-RELATED"/>
    <property type="match status" value="1"/>
</dbReference>
<dbReference type="GO" id="GO:0003677">
    <property type="term" value="F:DNA binding"/>
    <property type="evidence" value="ECO:0007669"/>
    <property type="project" value="InterPro"/>
</dbReference>
<dbReference type="InterPro" id="IPR004437">
    <property type="entry name" value="ParB/RepB/Spo0J"/>
</dbReference>
<dbReference type="AlphaFoldDB" id="A0A1H3K0M3"/>
<dbReference type="Gene3D" id="3.90.1530.30">
    <property type="match status" value="1"/>
</dbReference>
<dbReference type="RefSeq" id="WP_074717883.1">
    <property type="nucleotide sequence ID" value="NZ_FNPG01000018.1"/>
</dbReference>
<keyword evidence="4" id="KW-1185">Reference proteome</keyword>
<reference evidence="3 4" key="1">
    <citation type="submission" date="2016-10" db="EMBL/GenBank/DDBJ databases">
        <authorList>
            <person name="de Groot N.N."/>
        </authorList>
    </citation>
    <scope>NUCLEOTIDE SEQUENCE [LARGE SCALE GENOMIC DNA]</scope>
    <source>
        <strain evidence="3 4">DSM 14045</strain>
    </source>
</reference>
<dbReference type="GO" id="GO:0007059">
    <property type="term" value="P:chromosome segregation"/>
    <property type="evidence" value="ECO:0007669"/>
    <property type="project" value="TreeGrafter"/>
</dbReference>
<accession>A0A1H3K0M3</accession>
<dbReference type="InterPro" id="IPR036086">
    <property type="entry name" value="ParB/Sulfiredoxin_sf"/>
</dbReference>
<dbReference type="Gene3D" id="1.10.10.2830">
    <property type="match status" value="1"/>
</dbReference>
<protein>
    <submittedName>
        <fullName evidence="3">Chromosome partitioning protein, ParB family</fullName>
    </submittedName>
</protein>
<sequence>MSRRNAVAGASLSAYDSIFGGTDEEVMSSEVAKEKVEGQIVEVPLNELHEFKNHPFRVIDDEKMAETVDSIKEYGVLVPGIARPRPEGGYEILAGHRRRHASELAGKETMPMIIKDVSDDEAVLIMVDSNIQREELLPSEKAKAYSMKYEALKHQGVNGGRSLDKMAKEAGEGAKTVQRYISLSKLVEELMKLVDDGKLGIVQGVDFSQLTEEEQKILYVVLRDMKCSVSTEQSGKIKEIAKAGKFTRESVLGVLVVVKPKVRKVTFNAKKLDSYFDPTMTNEDIEELIIRLLDEWKERGGVD</sequence>
<name>A0A1H3K0M3_9FIRM</name>
<dbReference type="SMART" id="SM00470">
    <property type="entry name" value="ParB"/>
    <property type="match status" value="1"/>
</dbReference>
<dbReference type="InterPro" id="IPR003115">
    <property type="entry name" value="ParB_N"/>
</dbReference>
<dbReference type="PANTHER" id="PTHR33375">
    <property type="entry name" value="CHROMOSOME-PARTITIONING PROTEIN PARB-RELATED"/>
    <property type="match status" value="1"/>
</dbReference>
<evidence type="ECO:0000256" key="1">
    <source>
        <dbReference type="ARBA" id="ARBA00006295"/>
    </source>
</evidence>
<dbReference type="SUPFAM" id="SSF109709">
    <property type="entry name" value="KorB DNA-binding domain-like"/>
    <property type="match status" value="1"/>
</dbReference>
<organism evidence="3 4">
    <name type="scientific">Lachnobacterium bovis DSM 14045</name>
    <dbReference type="NCBI Taxonomy" id="1122142"/>
    <lineage>
        <taxon>Bacteria</taxon>
        <taxon>Bacillati</taxon>
        <taxon>Bacillota</taxon>
        <taxon>Clostridia</taxon>
        <taxon>Lachnospirales</taxon>
        <taxon>Lachnospiraceae</taxon>
        <taxon>Lachnobacterium</taxon>
    </lineage>
</organism>
<dbReference type="CDD" id="cd16407">
    <property type="entry name" value="ParB_N_like"/>
    <property type="match status" value="1"/>
</dbReference>
<dbReference type="GO" id="GO:0005694">
    <property type="term" value="C:chromosome"/>
    <property type="evidence" value="ECO:0007669"/>
    <property type="project" value="TreeGrafter"/>
</dbReference>
<dbReference type="STRING" id="1122142.SAMN02910414_01605"/>
<dbReference type="InterPro" id="IPR050336">
    <property type="entry name" value="Chromosome_partition/occlusion"/>
</dbReference>
<feature type="domain" description="ParB-like N-terminal" evidence="2">
    <location>
        <begin position="41"/>
        <end position="131"/>
    </location>
</feature>
<evidence type="ECO:0000313" key="4">
    <source>
        <dbReference type="Proteomes" id="UP000183918"/>
    </source>
</evidence>
<dbReference type="NCBIfam" id="TIGR00180">
    <property type="entry name" value="parB_part"/>
    <property type="match status" value="1"/>
</dbReference>
<dbReference type="SUPFAM" id="SSF110849">
    <property type="entry name" value="ParB/Sulfiredoxin"/>
    <property type="match status" value="1"/>
</dbReference>
<evidence type="ECO:0000259" key="2">
    <source>
        <dbReference type="SMART" id="SM00470"/>
    </source>
</evidence>
<comment type="similarity">
    <text evidence="1">Belongs to the ParB family.</text>
</comment>
<dbReference type="Proteomes" id="UP000183918">
    <property type="component" value="Unassembled WGS sequence"/>
</dbReference>